<feature type="region of interest" description="Disordered" evidence="1">
    <location>
        <begin position="25"/>
        <end position="63"/>
    </location>
</feature>
<evidence type="ECO:0000313" key="3">
    <source>
        <dbReference type="WBParaSite" id="Hba_13310"/>
    </source>
</evidence>
<organism evidence="2 3">
    <name type="scientific">Heterorhabditis bacteriophora</name>
    <name type="common">Entomopathogenic nematode worm</name>
    <dbReference type="NCBI Taxonomy" id="37862"/>
    <lineage>
        <taxon>Eukaryota</taxon>
        <taxon>Metazoa</taxon>
        <taxon>Ecdysozoa</taxon>
        <taxon>Nematoda</taxon>
        <taxon>Chromadorea</taxon>
        <taxon>Rhabditida</taxon>
        <taxon>Rhabditina</taxon>
        <taxon>Rhabditomorpha</taxon>
        <taxon>Strongyloidea</taxon>
        <taxon>Heterorhabditidae</taxon>
        <taxon>Heterorhabditis</taxon>
    </lineage>
</organism>
<proteinExistence type="predicted"/>
<protein>
    <submittedName>
        <fullName evidence="3">Uncharacterized protein</fullName>
    </submittedName>
</protein>
<name>A0A1I7X7E0_HETBA</name>
<reference evidence="3" key="1">
    <citation type="submission" date="2016-11" db="UniProtKB">
        <authorList>
            <consortium name="WormBaseParasite"/>
        </authorList>
    </citation>
    <scope>IDENTIFICATION</scope>
</reference>
<evidence type="ECO:0000313" key="2">
    <source>
        <dbReference type="Proteomes" id="UP000095283"/>
    </source>
</evidence>
<accession>A0A1I7X7E0</accession>
<evidence type="ECO:0000256" key="1">
    <source>
        <dbReference type="SAM" id="MobiDB-lite"/>
    </source>
</evidence>
<keyword evidence="2" id="KW-1185">Reference proteome</keyword>
<dbReference type="Proteomes" id="UP000095283">
    <property type="component" value="Unplaced"/>
</dbReference>
<dbReference type="AlphaFoldDB" id="A0A1I7X7E0"/>
<dbReference type="WBParaSite" id="Hba_13310">
    <property type="protein sequence ID" value="Hba_13310"/>
    <property type="gene ID" value="Hba_13310"/>
</dbReference>
<sequence>MLTLPKYYIIKKELLRRAIERTLSTNQSTKSNMGEKEGNNLLYKKRKPNMDMKKSEQSTLLGNLPTNGRVQCIGFDINPQRGLELAN</sequence>